<name>A0A0K1H0E9_9BETA</name>
<dbReference type="EMBL" id="KP796148">
    <property type="protein sequence ID" value="AKT72911.1"/>
    <property type="molecule type" value="Genomic_DNA"/>
</dbReference>
<sequence>MAYSLHLEHTTHSFCNKFISRALLVRVTDGVLRYLLGERHRDGTQITRSVHSLPERRR</sequence>
<reference evidence="1 2" key="1">
    <citation type="journal article" date="2016" name="BMC Genomics">
        <title>A novel strain of cynomolgus macaque cytomegalovirus: implications for host-virus co-evolution.</title>
        <authorList>
            <person name="Russell J.N."/>
            <person name="Marsh A.K."/>
            <person name="Willer D.O."/>
            <person name="Ambagala A.P."/>
            <person name="Dzamba M."/>
            <person name="Chan J.K."/>
            <person name="Pilon R."/>
            <person name="Fournier J."/>
            <person name="Brudno M."/>
            <person name="Antony J.M."/>
            <person name="Sandstrom P."/>
            <person name="Evans B.J."/>
            <person name="MacDonald K.S."/>
        </authorList>
    </citation>
    <scope>NUCLEOTIDE SEQUENCE [LARGE SCALE GENOMIC DNA]</scope>
    <source>
        <strain evidence="1">Mauritius</strain>
    </source>
</reference>
<organism evidence="1 2">
    <name type="scientific">Cynomolgus macaque cytomegalovirus strain Mauritius</name>
    <dbReference type="NCBI Taxonomy" id="1690255"/>
    <lineage>
        <taxon>Viruses</taxon>
        <taxon>Duplodnaviria</taxon>
        <taxon>Heunggongvirae</taxon>
        <taxon>Peploviricota</taxon>
        <taxon>Herviviricetes</taxon>
        <taxon>Herpesvirales</taxon>
        <taxon>Orthoherpesviridae</taxon>
        <taxon>Betaherpesvirinae</taxon>
        <taxon>Cytomegalovirus</taxon>
        <taxon>Cytomegalovirus macacinebeta3</taxon>
    </lineage>
</organism>
<evidence type="ECO:0000313" key="2">
    <source>
        <dbReference type="Proteomes" id="UP000118435"/>
    </source>
</evidence>
<gene>
    <name evidence="1" type="primary">Cy90</name>
</gene>
<protein>
    <submittedName>
        <fullName evidence="1">Uncharacterized protein</fullName>
    </submittedName>
</protein>
<accession>A0A0K1H0E9</accession>
<proteinExistence type="predicted"/>
<evidence type="ECO:0000313" key="1">
    <source>
        <dbReference type="EMBL" id="AKT72911.1"/>
    </source>
</evidence>
<dbReference type="Proteomes" id="UP000118435">
    <property type="component" value="Segment"/>
</dbReference>